<dbReference type="FunFam" id="3.40.50.720:FF:000312">
    <property type="entry name" value="(+)-neomenthol dehydrogenase"/>
    <property type="match status" value="2"/>
</dbReference>
<dbReference type="PROSITE" id="PS00061">
    <property type="entry name" value="ADH_SHORT"/>
    <property type="match status" value="1"/>
</dbReference>
<evidence type="ECO:0000256" key="2">
    <source>
        <dbReference type="ARBA" id="ARBA00022857"/>
    </source>
</evidence>
<dbReference type="AlphaFoldDB" id="A0A6P9EXI7"/>
<sequence length="582" mass="63154">MAEATKRYAVVTGANKGIGFETVKQLASNGIVVVLTARDEKRGLEALQKLQHSGLSDRVVFHQLDVSDPASITSFADFTKTQFGKLDILVNNAGIPGAIVDGDALAASGHGKEGAIVDMSKIFVQTYELAEECIKTNYYGAKRMIEAFVPLLQLSNSPRIVNISSSNGTLKNVPNEWARGVLGDAERLTDERVDDVLGEYLKDFKEGRLESKGWPTAYVVSKAAVSAYTRIVAKKYPSFRVNCVCPGYVKTEMNHNNGLLTVEEGAESPVRLALLPNDGPSGLFFVRNEVSTFSMAESTKRYAVVTGANKGIGFEIVRQLASNGIVVVLTARDEKRGLEALQKLQRSGLSDQVVFHQLDVSDPASITSFADFIKTQFGKLDILVNNAGIGGVKLDADVGAGAGIDRSKLIQNYELAEECLQTNYYGARRMAEALISVLQLSSSPRIVNISSAMGKLENIQNKWAEGILGDAENLTEEKVDEVLKEFLKDFKEGSLASKVWPTFLSAYTVSKAAMNAYTRILAKKYPSFCINCVCPGFVKTDINRNTGILPVEEGASSPVRLALLPNGSPSGLFFIRKEVSSF</sequence>
<dbReference type="PANTHER" id="PTHR43490">
    <property type="entry name" value="(+)-NEOMENTHOL DEHYDROGENASE"/>
    <property type="match status" value="1"/>
</dbReference>
<reference evidence="5" key="1">
    <citation type="submission" date="2025-08" db="UniProtKB">
        <authorList>
            <consortium name="RefSeq"/>
        </authorList>
    </citation>
    <scope>IDENTIFICATION</scope>
    <source>
        <tissue evidence="5">Leaves</tissue>
    </source>
</reference>
<dbReference type="Pfam" id="PF00106">
    <property type="entry name" value="adh_short"/>
    <property type="match status" value="3"/>
</dbReference>
<dbReference type="SUPFAM" id="SSF51735">
    <property type="entry name" value="NAD(P)-binding Rossmann-fold domains"/>
    <property type="match status" value="2"/>
</dbReference>
<gene>
    <name evidence="5" type="primary">LOC109004875</name>
</gene>
<dbReference type="GeneID" id="109004875"/>
<dbReference type="PRINTS" id="PR00080">
    <property type="entry name" value="SDRFAMILY"/>
</dbReference>
<keyword evidence="2" id="KW-0521">NADP</keyword>
<accession>A0A6P9EXI7</accession>
<comment type="similarity">
    <text evidence="1">Belongs to the short-chain dehydrogenases/reductases (SDR) family.</text>
</comment>
<dbReference type="CDD" id="cd05324">
    <property type="entry name" value="carb_red_PTCR-like_SDR_c"/>
    <property type="match status" value="2"/>
</dbReference>
<dbReference type="PRINTS" id="PR00081">
    <property type="entry name" value="GDHRDH"/>
</dbReference>
<keyword evidence="4" id="KW-1185">Reference proteome</keyword>
<dbReference type="InterPro" id="IPR036291">
    <property type="entry name" value="NAD(P)-bd_dom_sf"/>
</dbReference>
<name>A0A6P9EXI7_JUGRE</name>
<proteinExistence type="inferred from homology"/>
<evidence type="ECO:0000313" key="5">
    <source>
        <dbReference type="RefSeq" id="XP_035547282.1"/>
    </source>
</evidence>
<protein>
    <submittedName>
        <fullName evidence="5">(+)-neomenthol dehydrogenase-like</fullName>
    </submittedName>
</protein>
<dbReference type="InParanoid" id="A0A6P9EXI7"/>
<dbReference type="InterPro" id="IPR020904">
    <property type="entry name" value="Sc_DH/Rdtase_CS"/>
</dbReference>
<dbReference type="Gene3D" id="3.40.50.720">
    <property type="entry name" value="NAD(P)-binding Rossmann-like Domain"/>
    <property type="match status" value="2"/>
</dbReference>
<dbReference type="KEGG" id="jre:109004875"/>
<evidence type="ECO:0000256" key="3">
    <source>
        <dbReference type="ARBA" id="ARBA00023002"/>
    </source>
</evidence>
<dbReference type="PANTHER" id="PTHR43490:SF98">
    <property type="entry name" value="OS02G0640600 PROTEIN"/>
    <property type="match status" value="1"/>
</dbReference>
<dbReference type="Proteomes" id="UP000235220">
    <property type="component" value="Chromosome 7"/>
</dbReference>
<dbReference type="OrthoDB" id="1933717at2759"/>
<dbReference type="GO" id="GO:0016616">
    <property type="term" value="F:oxidoreductase activity, acting on the CH-OH group of donors, NAD or NADP as acceptor"/>
    <property type="evidence" value="ECO:0007669"/>
    <property type="project" value="InterPro"/>
</dbReference>
<dbReference type="Pfam" id="PF13561">
    <property type="entry name" value="adh_short_C2"/>
    <property type="match status" value="1"/>
</dbReference>
<evidence type="ECO:0000256" key="1">
    <source>
        <dbReference type="ARBA" id="ARBA00006484"/>
    </source>
</evidence>
<dbReference type="InterPro" id="IPR002347">
    <property type="entry name" value="SDR_fam"/>
</dbReference>
<evidence type="ECO:0000313" key="4">
    <source>
        <dbReference type="Proteomes" id="UP000235220"/>
    </source>
</evidence>
<dbReference type="InterPro" id="IPR045313">
    <property type="entry name" value="CBR1-like"/>
</dbReference>
<dbReference type="RefSeq" id="XP_035547282.1">
    <property type="nucleotide sequence ID" value="XM_035691389.1"/>
</dbReference>
<keyword evidence="3" id="KW-0560">Oxidoreductase</keyword>
<organism evidence="4 5">
    <name type="scientific">Juglans regia</name>
    <name type="common">English walnut</name>
    <dbReference type="NCBI Taxonomy" id="51240"/>
    <lineage>
        <taxon>Eukaryota</taxon>
        <taxon>Viridiplantae</taxon>
        <taxon>Streptophyta</taxon>
        <taxon>Embryophyta</taxon>
        <taxon>Tracheophyta</taxon>
        <taxon>Spermatophyta</taxon>
        <taxon>Magnoliopsida</taxon>
        <taxon>eudicotyledons</taxon>
        <taxon>Gunneridae</taxon>
        <taxon>Pentapetalae</taxon>
        <taxon>rosids</taxon>
        <taxon>fabids</taxon>
        <taxon>Fagales</taxon>
        <taxon>Juglandaceae</taxon>
        <taxon>Juglans</taxon>
    </lineage>
</organism>
<dbReference type="FunCoup" id="A0A6P9EXI7">
    <property type="interactions" value="1415"/>
</dbReference>